<evidence type="ECO:0000256" key="1">
    <source>
        <dbReference type="SAM" id="MobiDB-lite"/>
    </source>
</evidence>
<dbReference type="OrthoDB" id="10483997at2759"/>
<keyword evidence="3" id="KW-1185">Reference proteome</keyword>
<evidence type="ECO:0000313" key="2">
    <source>
        <dbReference type="EMBL" id="EFC39038.1"/>
    </source>
</evidence>
<dbReference type="VEuPathDB" id="AmoebaDB:NAEGRDRAFT_73026"/>
<feature type="compositionally biased region" description="Low complexity" evidence="1">
    <location>
        <begin position="76"/>
        <end position="90"/>
    </location>
</feature>
<dbReference type="EMBL" id="GG738902">
    <property type="protein sequence ID" value="EFC39038.1"/>
    <property type="molecule type" value="Genomic_DNA"/>
</dbReference>
<protein>
    <submittedName>
        <fullName evidence="2">Predicted protein</fullName>
    </submittedName>
</protein>
<dbReference type="AlphaFoldDB" id="D2VVI0"/>
<reference evidence="2 3" key="1">
    <citation type="journal article" date="2010" name="Cell">
        <title>The genome of Naegleria gruberi illuminates early eukaryotic versatility.</title>
        <authorList>
            <person name="Fritz-Laylin L.K."/>
            <person name="Prochnik S.E."/>
            <person name="Ginger M.L."/>
            <person name="Dacks J.B."/>
            <person name="Carpenter M.L."/>
            <person name="Field M.C."/>
            <person name="Kuo A."/>
            <person name="Paredez A."/>
            <person name="Chapman J."/>
            <person name="Pham J."/>
            <person name="Shu S."/>
            <person name="Neupane R."/>
            <person name="Cipriano M."/>
            <person name="Mancuso J."/>
            <person name="Tu H."/>
            <person name="Salamov A."/>
            <person name="Lindquist E."/>
            <person name="Shapiro H."/>
            <person name="Lucas S."/>
            <person name="Grigoriev I.V."/>
            <person name="Cande W.Z."/>
            <person name="Fulton C."/>
            <person name="Rokhsar D.S."/>
            <person name="Dawson S.C."/>
        </authorList>
    </citation>
    <scope>NUCLEOTIDE SEQUENCE [LARGE SCALE GENOMIC DNA]</scope>
    <source>
        <strain evidence="2 3">NEG-M</strain>
    </source>
</reference>
<feature type="compositionally biased region" description="Acidic residues" evidence="1">
    <location>
        <begin position="63"/>
        <end position="75"/>
    </location>
</feature>
<organism evidence="3">
    <name type="scientific">Naegleria gruberi</name>
    <name type="common">Amoeba</name>
    <dbReference type="NCBI Taxonomy" id="5762"/>
    <lineage>
        <taxon>Eukaryota</taxon>
        <taxon>Discoba</taxon>
        <taxon>Heterolobosea</taxon>
        <taxon>Tetramitia</taxon>
        <taxon>Eutetramitia</taxon>
        <taxon>Vahlkampfiidae</taxon>
        <taxon>Naegleria</taxon>
    </lineage>
</organism>
<name>D2VVI0_NAEGR</name>
<sequence>MAPKRKNDTAQSDVHQKKKKVANDEENVDEESHHETSKNYIESKLFKSSFSEGGSFKLSAAFNEDEEDEEEEEMYEQLSEQQQEQQQSESTMIDRTSSHNIRICKDPSSLPTPNWNLSSKYNKKQSFLFPLLPLQTAKVIVEKQVKDNSYKNIFQDVSVTSIIQNNFRDFGMYGQTFFRKNNSEALRKPAHEQVSISRANRLRLLIQNIEGKHKSKNKH</sequence>
<dbReference type="Proteomes" id="UP000006671">
    <property type="component" value="Unassembled WGS sequence"/>
</dbReference>
<dbReference type="RefSeq" id="XP_002671782.1">
    <property type="nucleotide sequence ID" value="XM_002671736.1"/>
</dbReference>
<evidence type="ECO:0000313" key="3">
    <source>
        <dbReference type="Proteomes" id="UP000006671"/>
    </source>
</evidence>
<dbReference type="GeneID" id="8858458"/>
<gene>
    <name evidence="2" type="ORF">NAEGRDRAFT_73026</name>
</gene>
<feature type="region of interest" description="Disordered" evidence="1">
    <location>
        <begin position="57"/>
        <end position="97"/>
    </location>
</feature>
<proteinExistence type="predicted"/>
<feature type="region of interest" description="Disordered" evidence="1">
    <location>
        <begin position="1"/>
        <end position="41"/>
    </location>
</feature>
<dbReference type="KEGG" id="ngr:NAEGRDRAFT_73026"/>
<accession>D2VVI0</accession>
<dbReference type="InParanoid" id="D2VVI0"/>